<feature type="region of interest" description="Disordered" evidence="1">
    <location>
        <begin position="37"/>
        <end position="59"/>
    </location>
</feature>
<name>A0A9Q1J492_SYNKA</name>
<evidence type="ECO:0000256" key="1">
    <source>
        <dbReference type="SAM" id="MobiDB-lite"/>
    </source>
</evidence>
<comment type="caution">
    <text evidence="2">The sequence shown here is derived from an EMBL/GenBank/DDBJ whole genome shotgun (WGS) entry which is preliminary data.</text>
</comment>
<proteinExistence type="predicted"/>
<sequence>MEEGRHCRAVLPTGLNGGKLDKRVPEQKPVAFADLRSLRALGPADPPRGRSHSHLNKRFSFTTEREMECEGRCTGGHERAPSPVPSGLRWGHCFEKLTLGGGPESCETVAPPLCAVTPPRLPQANL</sequence>
<accession>A0A9Q1J492</accession>
<organism evidence="2 3">
    <name type="scientific">Synaphobranchus kaupii</name>
    <name type="common">Kaup's arrowtooth eel</name>
    <dbReference type="NCBI Taxonomy" id="118154"/>
    <lineage>
        <taxon>Eukaryota</taxon>
        <taxon>Metazoa</taxon>
        <taxon>Chordata</taxon>
        <taxon>Craniata</taxon>
        <taxon>Vertebrata</taxon>
        <taxon>Euteleostomi</taxon>
        <taxon>Actinopterygii</taxon>
        <taxon>Neopterygii</taxon>
        <taxon>Teleostei</taxon>
        <taxon>Anguilliformes</taxon>
        <taxon>Synaphobranchidae</taxon>
        <taxon>Synaphobranchus</taxon>
    </lineage>
</organism>
<keyword evidence="3" id="KW-1185">Reference proteome</keyword>
<reference evidence="2" key="1">
    <citation type="journal article" date="2023" name="Science">
        <title>Genome structures resolve the early diversification of teleost fishes.</title>
        <authorList>
            <person name="Parey E."/>
            <person name="Louis A."/>
            <person name="Montfort J."/>
            <person name="Bouchez O."/>
            <person name="Roques C."/>
            <person name="Iampietro C."/>
            <person name="Lluch J."/>
            <person name="Castinel A."/>
            <person name="Donnadieu C."/>
            <person name="Desvignes T."/>
            <person name="Floi Bucao C."/>
            <person name="Jouanno E."/>
            <person name="Wen M."/>
            <person name="Mejri S."/>
            <person name="Dirks R."/>
            <person name="Jansen H."/>
            <person name="Henkel C."/>
            <person name="Chen W.J."/>
            <person name="Zahm M."/>
            <person name="Cabau C."/>
            <person name="Klopp C."/>
            <person name="Thompson A.W."/>
            <person name="Robinson-Rechavi M."/>
            <person name="Braasch I."/>
            <person name="Lecointre G."/>
            <person name="Bobe J."/>
            <person name="Postlethwait J.H."/>
            <person name="Berthelot C."/>
            <person name="Roest Crollius H."/>
            <person name="Guiguen Y."/>
        </authorList>
    </citation>
    <scope>NUCLEOTIDE SEQUENCE</scope>
    <source>
        <strain evidence="2">WJC10195</strain>
    </source>
</reference>
<dbReference type="Proteomes" id="UP001152622">
    <property type="component" value="Chromosome 3"/>
</dbReference>
<gene>
    <name evidence="2" type="ORF">SKAU_G00090430</name>
</gene>
<dbReference type="EMBL" id="JAINUF010000003">
    <property type="protein sequence ID" value="KAJ8369015.1"/>
    <property type="molecule type" value="Genomic_DNA"/>
</dbReference>
<evidence type="ECO:0000313" key="2">
    <source>
        <dbReference type="EMBL" id="KAJ8369015.1"/>
    </source>
</evidence>
<protein>
    <submittedName>
        <fullName evidence="2">Uncharacterized protein</fullName>
    </submittedName>
</protein>
<dbReference type="AlphaFoldDB" id="A0A9Q1J492"/>
<evidence type="ECO:0000313" key="3">
    <source>
        <dbReference type="Proteomes" id="UP001152622"/>
    </source>
</evidence>